<dbReference type="STRING" id="1054147.F4PWJ3"/>
<dbReference type="OMA" id="MKWSIPN"/>
<dbReference type="Pfam" id="PF24681">
    <property type="entry name" value="Kelch_KLHDC2_KLHL20_DRC7"/>
    <property type="match status" value="1"/>
</dbReference>
<dbReference type="InterPro" id="IPR013761">
    <property type="entry name" value="SAM/pointed_sf"/>
</dbReference>
<dbReference type="AlphaFoldDB" id="F4PWJ3"/>
<keyword evidence="1" id="KW-0880">Kelch repeat</keyword>
<protein>
    <recommendedName>
        <fullName evidence="5">SAM domain-containing protein</fullName>
    </recommendedName>
</protein>
<dbReference type="PANTHER" id="PTHR46228:SF2">
    <property type="entry name" value="KELCH REPEAT PROTEIN (AFU_ORTHOLOGUE AFUA_4G14350)"/>
    <property type="match status" value="1"/>
</dbReference>
<feature type="compositionally biased region" description="Pro residues" evidence="4">
    <location>
        <begin position="398"/>
        <end position="410"/>
    </location>
</feature>
<proteinExistence type="predicted"/>
<dbReference type="SMART" id="SM00454">
    <property type="entry name" value="SAM"/>
    <property type="match status" value="1"/>
</dbReference>
<dbReference type="Pfam" id="PF01344">
    <property type="entry name" value="Kelch_1"/>
    <property type="match status" value="1"/>
</dbReference>
<dbReference type="Gene3D" id="2.120.10.80">
    <property type="entry name" value="Kelch-type beta propeller"/>
    <property type="match status" value="2"/>
</dbReference>
<keyword evidence="3" id="KW-0175">Coiled coil</keyword>
<name>F4PWJ3_CACFS</name>
<evidence type="ECO:0000256" key="2">
    <source>
        <dbReference type="ARBA" id="ARBA00022737"/>
    </source>
</evidence>
<dbReference type="SUPFAM" id="SSF50965">
    <property type="entry name" value="Galactose oxidase, central domain"/>
    <property type="match status" value="1"/>
</dbReference>
<feature type="coiled-coil region" evidence="3">
    <location>
        <begin position="569"/>
        <end position="604"/>
    </location>
</feature>
<sequence>MSWTRSSVSGKVAPARCAHSSAYCSKTNSVYIFGGWDGKNVQGDLSQFHVETSSWLFPLTHGKKPTSRAGHSGVALNSHTILVFGGIEGEFYTSDVYLLDVDTMEWKEMKTSGNVPMPRSRHSATVVGSNVYIYGGSDNHMTFNSLYCLDTLTMKWSIPNCTGSPPASWGHGAIYYAAGNSIYFYGGNSASPLNSGDPTYNGLSILDLTTLTWRLNVESPEEEDKKLPSRAGHTFTPFNNKFVVFGGVGDGGKILNDTFVLDPVTLVWRQFTADNTPTFRCSHTAEIVSHQIFMFGGSDGHRYFKDIAILDAEKVMTKIDQAPKKKRIRLRPFKNVPTTDQVNTENGNEPIISSSQPKQQQQQQTLDGADKPKPVVVVPVSQPKQQQPQQKEVETMVKPPPPIPPNPPKPAATSKSNEVQHQQIKSQLQQQQPKQLLPQPKQSTTATIPNPIIPTISFSQQQQSFTSASSQLPPIPPLPMMNGSISIKQDLTINLNNRSGAATPATTAANIKFKGIIEWLSKLNLSKYEDNFIRNEITVDILDYVTEQHLIEDLEIPTLGARLKILNAIQLEKDAKNEIQNKNKRTEKSEKELLKEAIEQLRTTSDSILSVIQSIPQPNNNNNNNNNNGNNHHNGNHNNNNHHHNHHHGNSYKSPGALKGLSK</sequence>
<evidence type="ECO:0000313" key="6">
    <source>
        <dbReference type="EMBL" id="EGG20357.1"/>
    </source>
</evidence>
<dbReference type="Proteomes" id="UP000007797">
    <property type="component" value="Unassembled WGS sequence"/>
</dbReference>
<dbReference type="CDD" id="cd09487">
    <property type="entry name" value="SAM_superfamily"/>
    <property type="match status" value="1"/>
</dbReference>
<keyword evidence="2" id="KW-0677">Repeat</keyword>
<dbReference type="InterPro" id="IPR001660">
    <property type="entry name" value="SAM"/>
</dbReference>
<feature type="region of interest" description="Disordered" evidence="4">
    <location>
        <begin position="614"/>
        <end position="663"/>
    </location>
</feature>
<evidence type="ECO:0000256" key="1">
    <source>
        <dbReference type="ARBA" id="ARBA00022441"/>
    </source>
</evidence>
<organism evidence="6 7">
    <name type="scientific">Cavenderia fasciculata</name>
    <name type="common">Slime mold</name>
    <name type="synonym">Dictyostelium fasciculatum</name>
    <dbReference type="NCBI Taxonomy" id="261658"/>
    <lineage>
        <taxon>Eukaryota</taxon>
        <taxon>Amoebozoa</taxon>
        <taxon>Evosea</taxon>
        <taxon>Eumycetozoa</taxon>
        <taxon>Dictyostelia</taxon>
        <taxon>Acytosteliales</taxon>
        <taxon>Cavenderiaceae</taxon>
        <taxon>Cavenderia</taxon>
    </lineage>
</organism>
<feature type="compositionally biased region" description="Low complexity" evidence="4">
    <location>
        <begin position="374"/>
        <end position="390"/>
    </location>
</feature>
<feature type="compositionally biased region" description="Basic residues" evidence="4">
    <location>
        <begin position="640"/>
        <end position="650"/>
    </location>
</feature>
<feature type="compositionally biased region" description="Low complexity" evidence="4">
    <location>
        <begin position="619"/>
        <end position="639"/>
    </location>
</feature>
<feature type="compositionally biased region" description="Polar residues" evidence="4">
    <location>
        <begin position="336"/>
        <end position="347"/>
    </location>
</feature>
<evidence type="ECO:0000259" key="5">
    <source>
        <dbReference type="PROSITE" id="PS50105"/>
    </source>
</evidence>
<dbReference type="RefSeq" id="XP_004367340.1">
    <property type="nucleotide sequence ID" value="XM_004367283.1"/>
</dbReference>
<accession>F4PWJ3</accession>
<dbReference type="GeneID" id="14872077"/>
<dbReference type="EMBL" id="GL883013">
    <property type="protein sequence ID" value="EGG20357.1"/>
    <property type="molecule type" value="Genomic_DNA"/>
</dbReference>
<dbReference type="KEGG" id="dfa:DFA_07481"/>
<dbReference type="PROSITE" id="PS50105">
    <property type="entry name" value="SAM_DOMAIN"/>
    <property type="match status" value="1"/>
</dbReference>
<dbReference type="SUPFAM" id="SSF117281">
    <property type="entry name" value="Kelch motif"/>
    <property type="match status" value="1"/>
</dbReference>
<gene>
    <name evidence="6" type="ORF">DFA_07481</name>
</gene>
<feature type="compositionally biased region" description="Low complexity" evidence="4">
    <location>
        <begin position="353"/>
        <end position="364"/>
    </location>
</feature>
<feature type="domain" description="SAM" evidence="5">
    <location>
        <begin position="511"/>
        <end position="575"/>
    </location>
</feature>
<evidence type="ECO:0000256" key="3">
    <source>
        <dbReference type="SAM" id="Coils"/>
    </source>
</evidence>
<dbReference type="InterPro" id="IPR011043">
    <property type="entry name" value="Gal_Oxase/kelch_b-propeller"/>
</dbReference>
<keyword evidence="7" id="KW-1185">Reference proteome</keyword>
<evidence type="ECO:0000313" key="7">
    <source>
        <dbReference type="Proteomes" id="UP000007797"/>
    </source>
</evidence>
<dbReference type="Pfam" id="PF07647">
    <property type="entry name" value="SAM_2"/>
    <property type="match status" value="1"/>
</dbReference>
<dbReference type="SUPFAM" id="SSF47769">
    <property type="entry name" value="SAM/Pointed domain"/>
    <property type="match status" value="1"/>
</dbReference>
<feature type="region of interest" description="Disordered" evidence="4">
    <location>
        <begin position="328"/>
        <end position="449"/>
    </location>
</feature>
<reference evidence="7" key="1">
    <citation type="journal article" date="2011" name="Genome Res.">
        <title>Phylogeny-wide analysis of social amoeba genomes highlights ancient origins for complex intercellular communication.</title>
        <authorList>
            <person name="Heidel A.J."/>
            <person name="Lawal H.M."/>
            <person name="Felder M."/>
            <person name="Schilde C."/>
            <person name="Helps N.R."/>
            <person name="Tunggal B."/>
            <person name="Rivero F."/>
            <person name="John U."/>
            <person name="Schleicher M."/>
            <person name="Eichinger L."/>
            <person name="Platzer M."/>
            <person name="Noegel A.A."/>
            <person name="Schaap P."/>
            <person name="Gloeckner G."/>
        </authorList>
    </citation>
    <scope>NUCLEOTIDE SEQUENCE [LARGE SCALE GENOMIC DNA]</scope>
    <source>
        <strain evidence="7">SH3</strain>
    </source>
</reference>
<dbReference type="Gene3D" id="1.10.150.50">
    <property type="entry name" value="Transcription Factor, Ets-1"/>
    <property type="match status" value="1"/>
</dbReference>
<dbReference type="OrthoDB" id="18516at2759"/>
<dbReference type="SMART" id="SM00612">
    <property type="entry name" value="Kelch"/>
    <property type="match status" value="4"/>
</dbReference>
<evidence type="ECO:0000256" key="4">
    <source>
        <dbReference type="SAM" id="MobiDB-lite"/>
    </source>
</evidence>
<feature type="compositionally biased region" description="Low complexity" evidence="4">
    <location>
        <begin position="420"/>
        <end position="449"/>
    </location>
</feature>
<dbReference type="PANTHER" id="PTHR46228">
    <property type="entry name" value="KELCH DOMAIN-CONTAINING PROTEIN"/>
    <property type="match status" value="1"/>
</dbReference>
<dbReference type="InterPro" id="IPR015915">
    <property type="entry name" value="Kelch-typ_b-propeller"/>
</dbReference>
<dbReference type="InterPro" id="IPR006652">
    <property type="entry name" value="Kelch_1"/>
</dbReference>